<dbReference type="EMBL" id="MU001635">
    <property type="protein sequence ID" value="KAF2483766.1"/>
    <property type="molecule type" value="Genomic_DNA"/>
</dbReference>
<feature type="compositionally biased region" description="Low complexity" evidence="2">
    <location>
        <begin position="1244"/>
        <end position="1256"/>
    </location>
</feature>
<protein>
    <submittedName>
        <fullName evidence="3">Class II histone deacetylase complex subunits 2 and 3-domain-containing protein</fullName>
    </submittedName>
</protein>
<name>A0A6A6PVE3_9PEZI</name>
<evidence type="ECO:0000313" key="3">
    <source>
        <dbReference type="EMBL" id="KAF2483766.1"/>
    </source>
</evidence>
<feature type="region of interest" description="Disordered" evidence="2">
    <location>
        <begin position="472"/>
        <end position="505"/>
    </location>
</feature>
<feature type="compositionally biased region" description="Polar residues" evidence="2">
    <location>
        <begin position="298"/>
        <end position="309"/>
    </location>
</feature>
<feature type="compositionally biased region" description="Polar residues" evidence="2">
    <location>
        <begin position="369"/>
        <end position="378"/>
    </location>
</feature>
<feature type="compositionally biased region" description="Pro residues" evidence="2">
    <location>
        <begin position="135"/>
        <end position="145"/>
    </location>
</feature>
<proteinExistence type="predicted"/>
<dbReference type="Gene3D" id="2.40.50.40">
    <property type="match status" value="1"/>
</dbReference>
<dbReference type="Proteomes" id="UP000799767">
    <property type="component" value="Unassembled WGS sequence"/>
</dbReference>
<feature type="region of interest" description="Disordered" evidence="2">
    <location>
        <begin position="296"/>
        <end position="388"/>
    </location>
</feature>
<dbReference type="InterPro" id="IPR021006">
    <property type="entry name" value="Hda2/3"/>
</dbReference>
<sequence>MAKRKKGSTSETPPSKKRRKGDSPSAHHKHGDFDPDREYRIKSILDETKTHYLISWEDDDASGETFADTWEPKENANREAVQDWRKQKGKKKNVVSTTEVRKRGRPRRIVRSSSPPTSPVQPAEGLLEIDESQHSPPPSPLPPHPDQGSPLFVASPPSDDASQPPSAAVHPSAPPSSYLAGEYQKFASSQATLSGVSRDQQSSAEAVPQTSLETSEDQQQAALKATTPPRSLSPKPQIPSNEDSSAQVVPDSQSLLDAAPIIDSAPAVVPSDIPARLTPSVTNANEVQHPASFIFPDAQSNGHISSGEQSDIDHPQGQQNHTSPSDLSDAPAVQPVGSHISLNTEGTAPHPPQALLDSPNRPVTPPNQPHSRTGSLFTVTPPLRRPRGVETPAQLRPLDSSAWQSTFPFQTQLSAPHPSTFTAFNSQIDLSARATSLPVGQTSPILISSPIPAVPSQPINTNPIGLQQPFGESAPARPLTFSTPERTPNHTMSSSNPRPSGGRGELAARIQAERAKLHAERAARKAAAGVDSNSATPQQSANLSSAAANANLSIKLASPFVFERETARSPSAIPAQMPLPVITLEDQTTAGRYETLLPQAQDAATEESQNNTNRTVDVSVTHATPSGTGEHSETANVRAVPIYFIGHQRDQYPQMVYFYRDTIRRFLTLPNPDAPLTADVERFVERLRHVTLHPDLDNDGTATQYDVQPAQQADWDARCSAKFRFLKDLLVGLKGSQVRIAILSQPGRISEILETFLQGLDIPYSRPNSLASEGQSDGPLVTLLDTDSTTSDKPVDLVVAIDNSVRFDTKSIQDLSRNGSKFAPFITLVVPRSVEHIERCLSPTLPQRAYLRALVSGIHQYKDEAGRNFTTEHIPKKTGQTLAQYLLHVKASDGDSSDWPLPPLTNLPDLDSQTDSEQEVVNTNNTEANARTGEKRSREPSEVDAATPADVNKRSRRESPQADVSAANEIDQQHEEAVDVTHISDSMGKPTQPNDSTEPTTSTPAPSTTEQRLQSLLQEVQDRLEENVKVLSDLQYRYEEQRTDVLRFTAERDDAIATAQQALTRLSEESNKLSNLRVENSSLREQLKEANERLLAHSVPERAEFETLRLTVAQSAAEKEKLERRLEGASKDTAYIRELYQNSSGTAQAMVVENEELKTQLATAERKAEGEQVKLRQLGHDALSKQFAEENRRLKVVVKEREMGLRLRDEEIARLKEASAGRMGTRGTSVPRSPRPGSRQASPAAGELRGRAAAAGMLHPLRNA</sequence>
<feature type="compositionally biased region" description="Basic and acidic residues" evidence="2">
    <location>
        <begin position="932"/>
        <end position="941"/>
    </location>
</feature>
<accession>A0A6A6PVE3</accession>
<feature type="region of interest" description="Disordered" evidence="2">
    <location>
        <begin position="517"/>
        <end position="542"/>
    </location>
</feature>
<feature type="compositionally biased region" description="Basic and acidic residues" evidence="2">
    <location>
        <begin position="951"/>
        <end position="960"/>
    </location>
</feature>
<feature type="compositionally biased region" description="Basic and acidic residues" evidence="2">
    <location>
        <begin position="70"/>
        <end position="86"/>
    </location>
</feature>
<feature type="region of interest" description="Disordered" evidence="2">
    <location>
        <begin position="1216"/>
        <end position="1264"/>
    </location>
</feature>
<dbReference type="GeneID" id="54470656"/>
<organism evidence="3 4">
    <name type="scientific">Neohortaea acidophila</name>
    <dbReference type="NCBI Taxonomy" id="245834"/>
    <lineage>
        <taxon>Eukaryota</taxon>
        <taxon>Fungi</taxon>
        <taxon>Dikarya</taxon>
        <taxon>Ascomycota</taxon>
        <taxon>Pezizomycotina</taxon>
        <taxon>Dothideomycetes</taxon>
        <taxon>Dothideomycetidae</taxon>
        <taxon>Mycosphaerellales</taxon>
        <taxon>Teratosphaeriaceae</taxon>
        <taxon>Neohortaea</taxon>
    </lineage>
</organism>
<dbReference type="CDD" id="cd00024">
    <property type="entry name" value="CD_CSD"/>
    <property type="match status" value="1"/>
</dbReference>
<feature type="region of interest" description="Disordered" evidence="2">
    <location>
        <begin position="56"/>
        <end position="252"/>
    </location>
</feature>
<feature type="compositionally biased region" description="Low complexity" evidence="2">
    <location>
        <begin position="146"/>
        <end position="177"/>
    </location>
</feature>
<feature type="compositionally biased region" description="Polar residues" evidence="2">
    <location>
        <begin position="480"/>
        <end position="492"/>
    </location>
</feature>
<reference evidence="3" key="1">
    <citation type="journal article" date="2020" name="Stud. Mycol.">
        <title>101 Dothideomycetes genomes: a test case for predicting lifestyles and emergence of pathogens.</title>
        <authorList>
            <person name="Haridas S."/>
            <person name="Albert R."/>
            <person name="Binder M."/>
            <person name="Bloem J."/>
            <person name="Labutti K."/>
            <person name="Salamov A."/>
            <person name="Andreopoulos B."/>
            <person name="Baker S."/>
            <person name="Barry K."/>
            <person name="Bills G."/>
            <person name="Bluhm B."/>
            <person name="Cannon C."/>
            <person name="Castanera R."/>
            <person name="Culley D."/>
            <person name="Daum C."/>
            <person name="Ezra D."/>
            <person name="Gonzalez J."/>
            <person name="Henrissat B."/>
            <person name="Kuo A."/>
            <person name="Liang C."/>
            <person name="Lipzen A."/>
            <person name="Lutzoni F."/>
            <person name="Magnuson J."/>
            <person name="Mondo S."/>
            <person name="Nolan M."/>
            <person name="Ohm R."/>
            <person name="Pangilinan J."/>
            <person name="Park H.-J."/>
            <person name="Ramirez L."/>
            <person name="Alfaro M."/>
            <person name="Sun H."/>
            <person name="Tritt A."/>
            <person name="Yoshinaga Y."/>
            <person name="Zwiers L.-H."/>
            <person name="Turgeon B."/>
            <person name="Goodwin S."/>
            <person name="Spatafora J."/>
            <person name="Crous P."/>
            <person name="Grigoriev I."/>
        </authorList>
    </citation>
    <scope>NUCLEOTIDE SEQUENCE</scope>
    <source>
        <strain evidence="3">CBS 113389</strain>
    </source>
</reference>
<dbReference type="Pfam" id="PF11496">
    <property type="entry name" value="HDA2-3"/>
    <property type="match status" value="1"/>
</dbReference>
<gene>
    <name evidence="3" type="ORF">BDY17DRAFT_154366</name>
</gene>
<evidence type="ECO:0000313" key="4">
    <source>
        <dbReference type="Proteomes" id="UP000799767"/>
    </source>
</evidence>
<evidence type="ECO:0000256" key="1">
    <source>
        <dbReference type="SAM" id="Coils"/>
    </source>
</evidence>
<dbReference type="OrthoDB" id="3647690at2759"/>
<feature type="coiled-coil region" evidence="1">
    <location>
        <begin position="1056"/>
        <end position="1174"/>
    </location>
</feature>
<feature type="compositionally biased region" description="Polar residues" evidence="2">
    <location>
        <begin position="238"/>
        <end position="252"/>
    </location>
</feature>
<dbReference type="AlphaFoldDB" id="A0A6A6PVE3"/>
<feature type="compositionally biased region" description="Polar residues" evidence="2">
    <location>
        <begin position="919"/>
        <end position="929"/>
    </location>
</feature>
<keyword evidence="1" id="KW-0175">Coiled coil</keyword>
<feature type="compositionally biased region" description="Low complexity" evidence="2">
    <location>
        <begin position="996"/>
        <end position="1010"/>
    </location>
</feature>
<feature type="compositionally biased region" description="Polar residues" evidence="2">
    <location>
        <begin position="186"/>
        <end position="221"/>
    </location>
</feature>
<feature type="region of interest" description="Disordered" evidence="2">
    <location>
        <begin position="894"/>
        <end position="1012"/>
    </location>
</feature>
<dbReference type="GO" id="GO:0070823">
    <property type="term" value="C:HDA1 complex"/>
    <property type="evidence" value="ECO:0007669"/>
    <property type="project" value="InterPro"/>
</dbReference>
<evidence type="ECO:0000256" key="2">
    <source>
        <dbReference type="SAM" id="MobiDB-lite"/>
    </source>
</evidence>
<feature type="region of interest" description="Disordered" evidence="2">
    <location>
        <begin position="1"/>
        <end position="38"/>
    </location>
</feature>
<keyword evidence="4" id="KW-1185">Reference proteome</keyword>
<feature type="compositionally biased region" description="Basic residues" evidence="2">
    <location>
        <begin position="15"/>
        <end position="30"/>
    </location>
</feature>
<feature type="compositionally biased region" description="Polar residues" evidence="2">
    <location>
        <begin position="316"/>
        <end position="326"/>
    </location>
</feature>
<dbReference type="InterPro" id="IPR038609">
    <property type="entry name" value="HDA1_su2/3_sf"/>
</dbReference>
<dbReference type="Gene3D" id="3.40.50.12360">
    <property type="match status" value="1"/>
</dbReference>
<dbReference type="RefSeq" id="XP_033590336.1">
    <property type="nucleotide sequence ID" value="XM_033729654.1"/>
</dbReference>